<gene>
    <name evidence="1" type="ORF">Lbir_0504</name>
    <name evidence="2" type="ORF">NCTC12437_02946</name>
</gene>
<evidence type="ECO:0000313" key="3">
    <source>
        <dbReference type="Proteomes" id="UP000054735"/>
    </source>
</evidence>
<reference evidence="2 4" key="2">
    <citation type="submission" date="2018-06" db="EMBL/GenBank/DDBJ databases">
        <authorList>
            <consortium name="Pathogen Informatics"/>
            <person name="Doyle S."/>
        </authorList>
    </citation>
    <scope>NUCLEOTIDE SEQUENCE [LARGE SCALE GENOMIC DNA]</scope>
    <source>
        <strain evidence="2 4">NCTC12437</strain>
    </source>
</reference>
<name>A0A378ID25_9GAMM</name>
<dbReference type="AlphaFoldDB" id="A0A378ID25"/>
<proteinExistence type="predicted"/>
<evidence type="ECO:0000313" key="4">
    <source>
        <dbReference type="Proteomes" id="UP000255066"/>
    </source>
</evidence>
<organism evidence="2 4">
    <name type="scientific">Legionella birminghamensis</name>
    <dbReference type="NCBI Taxonomy" id="28083"/>
    <lineage>
        <taxon>Bacteria</taxon>
        <taxon>Pseudomonadati</taxon>
        <taxon>Pseudomonadota</taxon>
        <taxon>Gammaproteobacteria</taxon>
        <taxon>Legionellales</taxon>
        <taxon>Legionellaceae</taxon>
        <taxon>Legionella</taxon>
    </lineage>
</organism>
<dbReference type="EMBL" id="UGNW01000001">
    <property type="protein sequence ID" value="STX33127.1"/>
    <property type="molecule type" value="Genomic_DNA"/>
</dbReference>
<dbReference type="Proteomes" id="UP000054735">
    <property type="component" value="Unassembled WGS sequence"/>
</dbReference>
<protein>
    <submittedName>
        <fullName evidence="2">Uncharacterized protein</fullName>
    </submittedName>
</protein>
<dbReference type="EMBL" id="LNXT01000005">
    <property type="protein sequence ID" value="KTC75359.1"/>
    <property type="molecule type" value="Genomic_DNA"/>
</dbReference>
<accession>A0A378ID25</accession>
<dbReference type="Proteomes" id="UP000255066">
    <property type="component" value="Unassembled WGS sequence"/>
</dbReference>
<sequence length="55" mass="6271">MTLNSVVYLHKRMRIKSYRIPAALTAGPTRSQLNVKHTCLSLPVKPYFLTTLKLV</sequence>
<reference evidence="1 3" key="1">
    <citation type="submission" date="2015-11" db="EMBL/GenBank/DDBJ databases">
        <title>Genomic analysis of 38 Legionella species identifies large and diverse effector repertoires.</title>
        <authorList>
            <person name="Burstein D."/>
            <person name="Amaro F."/>
            <person name="Zusman T."/>
            <person name="Lifshitz Z."/>
            <person name="Cohen O."/>
            <person name="Gilbert J.A."/>
            <person name="Pupko T."/>
            <person name="Shuman H.A."/>
            <person name="Segal G."/>
        </authorList>
    </citation>
    <scope>NUCLEOTIDE SEQUENCE [LARGE SCALE GENOMIC DNA]</scope>
    <source>
        <strain evidence="1 3">CDC#1407-AL-14</strain>
    </source>
</reference>
<evidence type="ECO:0000313" key="1">
    <source>
        <dbReference type="EMBL" id="KTC75359.1"/>
    </source>
</evidence>
<evidence type="ECO:0000313" key="2">
    <source>
        <dbReference type="EMBL" id="STX33127.1"/>
    </source>
</evidence>
<keyword evidence="3" id="KW-1185">Reference proteome</keyword>